<keyword evidence="2" id="KW-1185">Reference proteome</keyword>
<dbReference type="Gene3D" id="3.40.630.30">
    <property type="match status" value="1"/>
</dbReference>
<dbReference type="AlphaFoldDB" id="A0A4C1ZKW4"/>
<dbReference type="Proteomes" id="UP000299102">
    <property type="component" value="Unassembled WGS sequence"/>
</dbReference>
<gene>
    <name evidence="1" type="ORF">EVAR_68737_1</name>
</gene>
<proteinExistence type="predicted"/>
<comment type="caution">
    <text evidence="1">The sequence shown here is derived from an EMBL/GenBank/DDBJ whole genome shotgun (WGS) entry which is preliminary data.</text>
</comment>
<evidence type="ECO:0000313" key="2">
    <source>
        <dbReference type="Proteomes" id="UP000299102"/>
    </source>
</evidence>
<dbReference type="STRING" id="151549.A0A4C1ZKW4"/>
<name>A0A4C1ZKW4_EUMVA</name>
<sequence length="72" mass="7790">MRYGDGIPLCKALGVRVTATVFTAAASQIVAEKAGFQVLYEITYEELAMKGFRFPGITGNTKCSKLMALVIE</sequence>
<organism evidence="1 2">
    <name type="scientific">Eumeta variegata</name>
    <name type="common">Bagworm moth</name>
    <name type="synonym">Eumeta japonica</name>
    <dbReference type="NCBI Taxonomy" id="151549"/>
    <lineage>
        <taxon>Eukaryota</taxon>
        <taxon>Metazoa</taxon>
        <taxon>Ecdysozoa</taxon>
        <taxon>Arthropoda</taxon>
        <taxon>Hexapoda</taxon>
        <taxon>Insecta</taxon>
        <taxon>Pterygota</taxon>
        <taxon>Neoptera</taxon>
        <taxon>Endopterygota</taxon>
        <taxon>Lepidoptera</taxon>
        <taxon>Glossata</taxon>
        <taxon>Ditrysia</taxon>
        <taxon>Tineoidea</taxon>
        <taxon>Psychidae</taxon>
        <taxon>Oiketicinae</taxon>
        <taxon>Eumeta</taxon>
    </lineage>
</organism>
<evidence type="ECO:0000313" key="1">
    <source>
        <dbReference type="EMBL" id="GBP87833.1"/>
    </source>
</evidence>
<dbReference type="OrthoDB" id="8113373at2759"/>
<protein>
    <submittedName>
        <fullName evidence="1">Uncharacterized protein</fullName>
    </submittedName>
</protein>
<reference evidence="1 2" key="1">
    <citation type="journal article" date="2019" name="Commun. Biol.">
        <title>The bagworm genome reveals a unique fibroin gene that provides high tensile strength.</title>
        <authorList>
            <person name="Kono N."/>
            <person name="Nakamura H."/>
            <person name="Ohtoshi R."/>
            <person name="Tomita M."/>
            <person name="Numata K."/>
            <person name="Arakawa K."/>
        </authorList>
    </citation>
    <scope>NUCLEOTIDE SEQUENCE [LARGE SCALE GENOMIC DNA]</scope>
</reference>
<accession>A0A4C1ZKW4</accession>
<dbReference type="EMBL" id="BGZK01001889">
    <property type="protein sequence ID" value="GBP87833.1"/>
    <property type="molecule type" value="Genomic_DNA"/>
</dbReference>